<protein>
    <submittedName>
        <fullName evidence="6">LacI family transcriptional regulator</fullName>
    </submittedName>
</protein>
<keyword evidence="2" id="KW-0238">DNA-binding</keyword>
<dbReference type="EMBL" id="JAGIOD010000001">
    <property type="protein sequence ID" value="MBP2381435.1"/>
    <property type="molecule type" value="Genomic_DNA"/>
</dbReference>
<dbReference type="Gene3D" id="1.10.260.40">
    <property type="entry name" value="lambda repressor-like DNA-binding domains"/>
    <property type="match status" value="1"/>
</dbReference>
<feature type="domain" description="HTH lacI-type" evidence="5">
    <location>
        <begin position="8"/>
        <end position="64"/>
    </location>
</feature>
<dbReference type="Proteomes" id="UP001519290">
    <property type="component" value="Unassembled WGS sequence"/>
</dbReference>
<dbReference type="PROSITE" id="PS50932">
    <property type="entry name" value="HTH_LACI_2"/>
    <property type="match status" value="1"/>
</dbReference>
<proteinExistence type="predicted"/>
<organism evidence="6 7">
    <name type="scientific">Brachybacterium sacelli</name>
    <dbReference type="NCBI Taxonomy" id="173364"/>
    <lineage>
        <taxon>Bacteria</taxon>
        <taxon>Bacillati</taxon>
        <taxon>Actinomycetota</taxon>
        <taxon>Actinomycetes</taxon>
        <taxon>Micrococcales</taxon>
        <taxon>Dermabacteraceae</taxon>
        <taxon>Brachybacterium</taxon>
    </lineage>
</organism>
<dbReference type="SUPFAM" id="SSF47413">
    <property type="entry name" value="lambda repressor-like DNA-binding domains"/>
    <property type="match status" value="1"/>
</dbReference>
<keyword evidence="7" id="KW-1185">Reference proteome</keyword>
<dbReference type="Pfam" id="PF00356">
    <property type="entry name" value="LacI"/>
    <property type="match status" value="1"/>
</dbReference>
<dbReference type="InterPro" id="IPR010982">
    <property type="entry name" value="Lambda_DNA-bd_dom_sf"/>
</dbReference>
<name>A0ABS4WZ09_9MICO</name>
<dbReference type="InterPro" id="IPR028082">
    <property type="entry name" value="Peripla_BP_I"/>
</dbReference>
<dbReference type="CDD" id="cd01392">
    <property type="entry name" value="HTH_LacI"/>
    <property type="match status" value="1"/>
</dbReference>
<dbReference type="PANTHER" id="PTHR30146:SF109">
    <property type="entry name" value="HTH-TYPE TRANSCRIPTIONAL REGULATOR GALS"/>
    <property type="match status" value="1"/>
</dbReference>
<evidence type="ECO:0000256" key="1">
    <source>
        <dbReference type="ARBA" id="ARBA00023015"/>
    </source>
</evidence>
<dbReference type="SMART" id="SM00354">
    <property type="entry name" value="HTH_LACI"/>
    <property type="match status" value="1"/>
</dbReference>
<gene>
    <name evidence="6" type="ORF">JOF43_001392</name>
</gene>
<dbReference type="RefSeq" id="WP_209900578.1">
    <property type="nucleotide sequence ID" value="NZ_BAAAJW010000002.1"/>
</dbReference>
<keyword evidence="3" id="KW-0804">Transcription</keyword>
<dbReference type="CDD" id="cd06267">
    <property type="entry name" value="PBP1_LacI_sugar_binding-like"/>
    <property type="match status" value="1"/>
</dbReference>
<evidence type="ECO:0000256" key="3">
    <source>
        <dbReference type="ARBA" id="ARBA00023163"/>
    </source>
</evidence>
<evidence type="ECO:0000256" key="4">
    <source>
        <dbReference type="SAM" id="MobiDB-lite"/>
    </source>
</evidence>
<feature type="region of interest" description="Disordered" evidence="4">
    <location>
        <begin position="322"/>
        <end position="341"/>
    </location>
</feature>
<keyword evidence="1" id="KW-0805">Transcription regulation</keyword>
<accession>A0ABS4WZ09</accession>
<evidence type="ECO:0000259" key="5">
    <source>
        <dbReference type="PROSITE" id="PS50932"/>
    </source>
</evidence>
<dbReference type="Gene3D" id="3.40.50.2300">
    <property type="match status" value="2"/>
</dbReference>
<evidence type="ECO:0000313" key="7">
    <source>
        <dbReference type="Proteomes" id="UP001519290"/>
    </source>
</evidence>
<evidence type="ECO:0000256" key="2">
    <source>
        <dbReference type="ARBA" id="ARBA00023125"/>
    </source>
</evidence>
<dbReference type="Pfam" id="PF13377">
    <property type="entry name" value="Peripla_BP_3"/>
    <property type="match status" value="1"/>
</dbReference>
<comment type="caution">
    <text evidence="6">The sequence shown here is derived from an EMBL/GenBank/DDBJ whole genome shotgun (WGS) entry which is preliminary data.</text>
</comment>
<dbReference type="InterPro" id="IPR000843">
    <property type="entry name" value="HTH_LacI"/>
</dbReference>
<evidence type="ECO:0000313" key="6">
    <source>
        <dbReference type="EMBL" id="MBP2381435.1"/>
    </source>
</evidence>
<sequence>MQGSRKTARLSEVAKLAEVSPGLVSRILNEDPTLKVRPETRARVLDAIDMLQYTPHASARALRNSQTGLLGFALHHVNDPIYAQFVETAQIAAAERKYSVVLLNAGELVGRQDAFRALVRGHRVDGLLIQSGFSTDGNGLQEVAGSVPSVVFNADQTPGLRTVRLDDTAAASVATRHLLELGHTQIAFVGAEGATSDRRVRGYLDALDEAGVAPIPAISGGWDAGAARAGIEKYFAAGGKATGLVVVTSTSALGVHAGVISAGLSIPGDVSVVSIHNAWFTEHLNPPLTVVELPLADIGRLAVDLLIDQIASPAGGATVLEEPAPRLLERGSTAAPGERSG</sequence>
<dbReference type="InterPro" id="IPR046335">
    <property type="entry name" value="LacI/GalR-like_sensor"/>
</dbReference>
<dbReference type="SUPFAM" id="SSF53822">
    <property type="entry name" value="Periplasmic binding protein-like I"/>
    <property type="match status" value="1"/>
</dbReference>
<reference evidence="6 7" key="1">
    <citation type="submission" date="2021-03" db="EMBL/GenBank/DDBJ databases">
        <title>Sequencing the genomes of 1000 actinobacteria strains.</title>
        <authorList>
            <person name="Klenk H.-P."/>
        </authorList>
    </citation>
    <scope>NUCLEOTIDE SEQUENCE [LARGE SCALE GENOMIC DNA]</scope>
    <source>
        <strain evidence="6 7">DSM 14566</strain>
    </source>
</reference>
<dbReference type="PANTHER" id="PTHR30146">
    <property type="entry name" value="LACI-RELATED TRANSCRIPTIONAL REPRESSOR"/>
    <property type="match status" value="1"/>
</dbReference>